<proteinExistence type="predicted"/>
<dbReference type="Proteomes" id="UP000321577">
    <property type="component" value="Unassembled WGS sequence"/>
</dbReference>
<protein>
    <submittedName>
        <fullName evidence="1">Uncharacterized protein</fullName>
    </submittedName>
</protein>
<reference evidence="1 2" key="1">
    <citation type="submission" date="2019-07" db="EMBL/GenBank/DDBJ databases">
        <title>Whole genome shotgun sequence of Brevifollis gellanilyticus NBRC 108608.</title>
        <authorList>
            <person name="Hosoyama A."/>
            <person name="Uohara A."/>
            <person name="Ohji S."/>
            <person name="Ichikawa N."/>
        </authorList>
    </citation>
    <scope>NUCLEOTIDE SEQUENCE [LARGE SCALE GENOMIC DNA]</scope>
    <source>
        <strain evidence="1 2">NBRC 108608</strain>
    </source>
</reference>
<evidence type="ECO:0000313" key="2">
    <source>
        <dbReference type="Proteomes" id="UP000321577"/>
    </source>
</evidence>
<organism evidence="1 2">
    <name type="scientific">Brevifollis gellanilyticus</name>
    <dbReference type="NCBI Taxonomy" id="748831"/>
    <lineage>
        <taxon>Bacteria</taxon>
        <taxon>Pseudomonadati</taxon>
        <taxon>Verrucomicrobiota</taxon>
        <taxon>Verrucomicrobiia</taxon>
        <taxon>Verrucomicrobiales</taxon>
        <taxon>Verrucomicrobiaceae</taxon>
    </lineage>
</organism>
<dbReference type="EMBL" id="BKAG01000002">
    <property type="protein sequence ID" value="GEP41235.1"/>
    <property type="molecule type" value="Genomic_DNA"/>
</dbReference>
<evidence type="ECO:0000313" key="1">
    <source>
        <dbReference type="EMBL" id="GEP41235.1"/>
    </source>
</evidence>
<gene>
    <name evidence="1" type="ORF">BGE01nite_05260</name>
</gene>
<name>A0A512M3B4_9BACT</name>
<accession>A0A512M3B4</accession>
<comment type="caution">
    <text evidence="1">The sequence shown here is derived from an EMBL/GenBank/DDBJ whole genome shotgun (WGS) entry which is preliminary data.</text>
</comment>
<keyword evidence="2" id="KW-1185">Reference proteome</keyword>
<sequence>MSYEIIFSPSAANADDSGASFFAEPYRDFCQYLAKCAADCGNKPLEEEAKWAAKHQYLTINGTDADQLTLIRNAAHTMLNDPDLAPWERMIRGLYAQYDRPLDDHSAIVRKSTDDGLTLLIRKMDEMIAAKTG</sequence>
<dbReference type="AlphaFoldDB" id="A0A512M3B4"/>
<dbReference type="RefSeq" id="WP_146848697.1">
    <property type="nucleotide sequence ID" value="NZ_BKAG01000002.1"/>
</dbReference>